<feature type="compositionally biased region" description="Basic and acidic residues" evidence="1">
    <location>
        <begin position="376"/>
        <end position="385"/>
    </location>
</feature>
<dbReference type="GO" id="GO:0030295">
    <property type="term" value="F:protein kinase activator activity"/>
    <property type="evidence" value="ECO:0007669"/>
    <property type="project" value="TreeGrafter"/>
</dbReference>
<dbReference type="InterPro" id="IPR009675">
    <property type="entry name" value="TPX2_fam"/>
</dbReference>
<evidence type="ECO:0000256" key="1">
    <source>
        <dbReference type="SAM" id="MobiDB-lite"/>
    </source>
</evidence>
<dbReference type="Proteomes" id="UP000289340">
    <property type="component" value="Chromosome 9"/>
</dbReference>
<dbReference type="InterPro" id="IPR027330">
    <property type="entry name" value="TPX2_central_dom"/>
</dbReference>
<dbReference type="GO" id="GO:0060236">
    <property type="term" value="P:regulation of mitotic spindle organization"/>
    <property type="evidence" value="ECO:0007669"/>
    <property type="project" value="InterPro"/>
</dbReference>
<dbReference type="GO" id="GO:0005880">
    <property type="term" value="C:nuclear microtubule"/>
    <property type="evidence" value="ECO:0007669"/>
    <property type="project" value="TreeGrafter"/>
</dbReference>
<dbReference type="EMBL" id="QZWG01000009">
    <property type="protein sequence ID" value="RZB92166.1"/>
    <property type="molecule type" value="Genomic_DNA"/>
</dbReference>
<proteinExistence type="predicted"/>
<name>A0A445J1B6_GLYSO</name>
<dbReference type="GO" id="GO:0090307">
    <property type="term" value="P:mitotic spindle assembly"/>
    <property type="evidence" value="ECO:0007669"/>
    <property type="project" value="TreeGrafter"/>
</dbReference>
<evidence type="ECO:0000313" key="4">
    <source>
        <dbReference type="Proteomes" id="UP000289340"/>
    </source>
</evidence>
<dbReference type="AlphaFoldDB" id="A0A445J1B6"/>
<dbReference type="GO" id="GO:0005819">
    <property type="term" value="C:spindle"/>
    <property type="evidence" value="ECO:0007669"/>
    <property type="project" value="InterPro"/>
</dbReference>
<feature type="region of interest" description="Disordered" evidence="1">
    <location>
        <begin position="361"/>
        <end position="394"/>
    </location>
</feature>
<accession>A0A445J1B6</accession>
<keyword evidence="4" id="KW-1185">Reference proteome</keyword>
<dbReference type="PANTHER" id="PTHR14326:SF55">
    <property type="entry name" value="CELL CYCLE REGULATED MICROTUBULE ASSOCIATED PROTEIN"/>
    <property type="match status" value="1"/>
</dbReference>
<feature type="region of interest" description="Disordered" evidence="1">
    <location>
        <begin position="278"/>
        <end position="326"/>
    </location>
</feature>
<dbReference type="EMBL" id="QZWG01000009">
    <property type="protein sequence ID" value="RZB92165.1"/>
    <property type="molecule type" value="Genomic_DNA"/>
</dbReference>
<evidence type="ECO:0000313" key="3">
    <source>
        <dbReference type="EMBL" id="RZB92166.1"/>
    </source>
</evidence>
<feature type="compositionally biased region" description="Polar residues" evidence="1">
    <location>
        <begin position="361"/>
        <end position="375"/>
    </location>
</feature>
<comment type="caution">
    <text evidence="3">The sequence shown here is derived from an EMBL/GenBank/DDBJ whole genome shotgun (WGS) entry which is preliminary data.</text>
</comment>
<gene>
    <name evidence="3" type="ORF">D0Y65_024267</name>
</gene>
<reference evidence="3 4" key="1">
    <citation type="submission" date="2018-09" db="EMBL/GenBank/DDBJ databases">
        <title>A high-quality reference genome of wild soybean provides a powerful tool to mine soybean genomes.</title>
        <authorList>
            <person name="Xie M."/>
            <person name="Chung C.Y.L."/>
            <person name="Li M.-W."/>
            <person name="Wong F.-L."/>
            <person name="Chan T.-F."/>
            <person name="Lam H.-M."/>
        </authorList>
    </citation>
    <scope>NUCLEOTIDE SEQUENCE [LARGE SCALE GENOMIC DNA]</scope>
    <source>
        <strain evidence="4">cv. W05</strain>
        <tissue evidence="3">Hypocotyl of etiolated seedlings</tissue>
    </source>
</reference>
<feature type="domain" description="TPX2 central" evidence="2">
    <location>
        <begin position="203"/>
        <end position="335"/>
    </location>
</feature>
<dbReference type="Pfam" id="PF12214">
    <property type="entry name" value="TPX2_importin"/>
    <property type="match status" value="1"/>
</dbReference>
<protein>
    <recommendedName>
        <fullName evidence="2">TPX2 central domain-containing protein</fullName>
    </recommendedName>
</protein>
<dbReference type="GO" id="GO:0008017">
    <property type="term" value="F:microtubule binding"/>
    <property type="evidence" value="ECO:0007669"/>
    <property type="project" value="TreeGrafter"/>
</dbReference>
<organism evidence="3 4">
    <name type="scientific">Glycine soja</name>
    <name type="common">Wild soybean</name>
    <dbReference type="NCBI Taxonomy" id="3848"/>
    <lineage>
        <taxon>Eukaryota</taxon>
        <taxon>Viridiplantae</taxon>
        <taxon>Streptophyta</taxon>
        <taxon>Embryophyta</taxon>
        <taxon>Tracheophyta</taxon>
        <taxon>Spermatophyta</taxon>
        <taxon>Magnoliopsida</taxon>
        <taxon>eudicotyledons</taxon>
        <taxon>Gunneridae</taxon>
        <taxon>Pentapetalae</taxon>
        <taxon>rosids</taxon>
        <taxon>fabids</taxon>
        <taxon>Fabales</taxon>
        <taxon>Fabaceae</taxon>
        <taxon>Papilionoideae</taxon>
        <taxon>50 kb inversion clade</taxon>
        <taxon>NPAAA clade</taxon>
        <taxon>indigoferoid/millettioid clade</taxon>
        <taxon>Phaseoleae</taxon>
        <taxon>Glycine</taxon>
        <taxon>Glycine subgen. Soja</taxon>
    </lineage>
</organism>
<feature type="compositionally biased region" description="Polar residues" evidence="1">
    <location>
        <begin position="278"/>
        <end position="290"/>
    </location>
</feature>
<dbReference type="PANTHER" id="PTHR14326">
    <property type="entry name" value="TARGETING PROTEIN FOR XKLP2"/>
    <property type="match status" value="1"/>
</dbReference>
<evidence type="ECO:0000259" key="2">
    <source>
        <dbReference type="Pfam" id="PF12214"/>
    </source>
</evidence>
<dbReference type="Gramene" id="XM_028392458.1">
    <property type="protein sequence ID" value="XP_028248259.1"/>
    <property type="gene ID" value="LOC114425512"/>
</dbReference>
<sequence length="394" mass="44965">MEEEFEVIEVEYAPLCEGHEIDVDYEFDAPQFFNFTRQLETFWDATEVEQWFEFAPSYPPSPFLLKTKWGNCGPSIETEQVSNIEENNSTGLEYCNETIQDTLNGNTKPLSKSSSSKAKEFSFMKPTTSHLAKQKNPSEVQNPQHLRFQRQNSSPIDGQLTKRQKLGSGYLRKVARLKHHIIFTHKKTKEVDHNDANLASKSNVTIAKEPNLMTALRAHRHKPTQSSSQVLKAKSLNKKILEGPTKIFSEMKTPQPTQFQVFHLRTSQRAMQNTYNSTRNSLNYNSISNNDTRDLRTNSSVGSRHEKCRTNNKLQGSHNDKLSSKSERGVFRNIKVYPLELNDNGSLNEPPTKFFGKLSLASNVKQTTKSPSKEQPISKDLKENNRPGSLCQEH</sequence>